<keyword evidence="2" id="KW-1185">Reference proteome</keyword>
<reference evidence="1 2" key="1">
    <citation type="submission" date="2014-03" db="EMBL/GenBank/DDBJ databases">
        <title>Draft Genome of Photorhabdus luminescens BA1, an Egyptian Isolate.</title>
        <authorList>
            <person name="Ghazal S."/>
            <person name="Hurst S.G.IV."/>
            <person name="Morris K."/>
            <person name="Thomas K."/>
            <person name="Tisa L.S."/>
        </authorList>
    </citation>
    <scope>NUCLEOTIDE SEQUENCE [LARGE SCALE GENOMIC DNA]</scope>
    <source>
        <strain evidence="1 2">BA1</strain>
    </source>
</reference>
<dbReference type="Gene3D" id="3.30.930.10">
    <property type="entry name" value="Bira Bifunctional Protein, Domain 2"/>
    <property type="match status" value="1"/>
</dbReference>
<accession>A0A022PI19</accession>
<dbReference type="PATRIC" id="fig|1393736.3.peg.2209"/>
<comment type="caution">
    <text evidence="1">The sequence shown here is derived from an EMBL/GenBank/DDBJ whole genome shotgun (WGS) entry which is preliminary data.</text>
</comment>
<dbReference type="InterPro" id="IPR045864">
    <property type="entry name" value="aa-tRNA-synth_II/BPL/LPL"/>
</dbReference>
<dbReference type="EMBL" id="JFGV01000028">
    <property type="protein sequence ID" value="EYU15291.1"/>
    <property type="molecule type" value="Genomic_DNA"/>
</dbReference>
<proteinExistence type="predicted"/>
<gene>
    <name evidence="1" type="ORF">BA1DRAFT_02169</name>
</gene>
<evidence type="ECO:0000313" key="2">
    <source>
        <dbReference type="Proteomes" id="UP000023464"/>
    </source>
</evidence>
<organism evidence="1 2">
    <name type="scientific">Photorhabdus aegyptia</name>
    <dbReference type="NCBI Taxonomy" id="2805098"/>
    <lineage>
        <taxon>Bacteria</taxon>
        <taxon>Pseudomonadati</taxon>
        <taxon>Pseudomonadota</taxon>
        <taxon>Gammaproteobacteria</taxon>
        <taxon>Enterobacterales</taxon>
        <taxon>Morganellaceae</taxon>
        <taxon>Photorhabdus</taxon>
    </lineage>
</organism>
<name>A0A022PI19_9GAMM</name>
<evidence type="ECO:0008006" key="3">
    <source>
        <dbReference type="Google" id="ProtNLM"/>
    </source>
</evidence>
<dbReference type="RefSeq" id="WP_036778649.1">
    <property type="nucleotide sequence ID" value="NZ_CAWLTM010000087.1"/>
</dbReference>
<dbReference type="SUPFAM" id="SSF55681">
    <property type="entry name" value="Class II aaRS and biotin synthetases"/>
    <property type="match status" value="1"/>
</dbReference>
<protein>
    <recommendedName>
        <fullName evidence="3">Aminoacyl-transfer RNA synthetases class-II family profile domain-containing protein</fullName>
    </recommendedName>
</protein>
<dbReference type="AlphaFoldDB" id="A0A022PI19"/>
<evidence type="ECO:0000313" key="1">
    <source>
        <dbReference type="EMBL" id="EYU15291.1"/>
    </source>
</evidence>
<sequence length="291" mass="32979">MIKELQQRKLLSIVQSQNGLIGYRFSDSLYAAAELLDKALLQVLSKGISVTSHTCTTLLPRSTLERISFFDKLPSNPLHVYPHLTHDAMSENSGDAWVLSPSTCYHTFAHLAESIHDWELKYFTAKGQCHRYEPAKDEPTRMGNFTMRELILVGLQEKVETHCEMIFGKAVKFLRLLFPSLSVEKASDVFYGEHSKVTRKVQLSMGVKCEILIPWFDKYNVSVGSRNLHRDLFTTNFNIISRVSDSSMHSACIAFGMERLLLALLAHTLNYEPDLLVENIAQAAAIILEEK</sequence>
<dbReference type="Proteomes" id="UP000023464">
    <property type="component" value="Unassembled WGS sequence"/>
</dbReference>